<dbReference type="InterPro" id="IPR051396">
    <property type="entry name" value="Bact_Antivir_Def_Nuclease"/>
</dbReference>
<evidence type="ECO:0000313" key="3">
    <source>
        <dbReference type="Proteomes" id="UP000276133"/>
    </source>
</evidence>
<comment type="caution">
    <text evidence="2">The sequence shown here is derived from an EMBL/GenBank/DDBJ whole genome shotgun (WGS) entry which is preliminary data.</text>
</comment>
<accession>A0A3M7RVT2</accession>
<gene>
    <name evidence="2" type="ORF">BpHYR1_027433</name>
</gene>
<organism evidence="2 3">
    <name type="scientific">Brachionus plicatilis</name>
    <name type="common">Marine rotifer</name>
    <name type="synonym">Brachionus muelleri</name>
    <dbReference type="NCBI Taxonomy" id="10195"/>
    <lineage>
        <taxon>Eukaryota</taxon>
        <taxon>Metazoa</taxon>
        <taxon>Spiralia</taxon>
        <taxon>Gnathifera</taxon>
        <taxon>Rotifera</taxon>
        <taxon>Eurotatoria</taxon>
        <taxon>Monogononta</taxon>
        <taxon>Pseudotrocha</taxon>
        <taxon>Ploima</taxon>
        <taxon>Brachionidae</taxon>
        <taxon>Brachionus</taxon>
    </lineage>
</organism>
<dbReference type="AlphaFoldDB" id="A0A3M7RVT2"/>
<protein>
    <submittedName>
        <fullName evidence="2">AAA family ATPase</fullName>
    </submittedName>
</protein>
<evidence type="ECO:0000259" key="1">
    <source>
        <dbReference type="Pfam" id="PF13304"/>
    </source>
</evidence>
<feature type="domain" description="ATPase AAA-type core" evidence="1">
    <location>
        <begin position="195"/>
        <end position="329"/>
    </location>
</feature>
<dbReference type="Gene3D" id="3.40.50.300">
    <property type="entry name" value="P-loop containing nucleotide triphosphate hydrolases"/>
    <property type="match status" value="1"/>
</dbReference>
<name>A0A3M7RVT2_BRAPC</name>
<dbReference type="InterPro" id="IPR003959">
    <property type="entry name" value="ATPase_AAA_core"/>
</dbReference>
<dbReference type="SUPFAM" id="SSF52540">
    <property type="entry name" value="P-loop containing nucleoside triphosphate hydrolases"/>
    <property type="match status" value="1"/>
</dbReference>
<proteinExistence type="predicted"/>
<dbReference type="GO" id="GO:0016887">
    <property type="term" value="F:ATP hydrolysis activity"/>
    <property type="evidence" value="ECO:0007669"/>
    <property type="project" value="InterPro"/>
</dbReference>
<keyword evidence="3" id="KW-1185">Reference proteome</keyword>
<dbReference type="GO" id="GO:0005524">
    <property type="term" value="F:ATP binding"/>
    <property type="evidence" value="ECO:0007669"/>
    <property type="project" value="InterPro"/>
</dbReference>
<dbReference type="PANTHER" id="PTHR43581:SF4">
    <property type="entry name" value="ATP_GTP PHOSPHATASE"/>
    <property type="match status" value="1"/>
</dbReference>
<reference evidence="2 3" key="1">
    <citation type="journal article" date="2018" name="Sci. Rep.">
        <title>Genomic signatures of local adaptation to the degree of environmental predictability in rotifers.</title>
        <authorList>
            <person name="Franch-Gras L."/>
            <person name="Hahn C."/>
            <person name="Garcia-Roger E.M."/>
            <person name="Carmona M.J."/>
            <person name="Serra M."/>
            <person name="Gomez A."/>
        </authorList>
    </citation>
    <scope>NUCLEOTIDE SEQUENCE [LARGE SCALE GENOMIC DNA]</scope>
    <source>
        <strain evidence="2">HYR1</strain>
    </source>
</reference>
<dbReference type="EMBL" id="REGN01002505">
    <property type="protein sequence ID" value="RNA27694.1"/>
    <property type="molecule type" value="Genomic_DNA"/>
</dbReference>
<evidence type="ECO:0000313" key="2">
    <source>
        <dbReference type="EMBL" id="RNA27694.1"/>
    </source>
</evidence>
<dbReference type="PANTHER" id="PTHR43581">
    <property type="entry name" value="ATP/GTP PHOSPHATASE"/>
    <property type="match status" value="1"/>
</dbReference>
<dbReference type="Proteomes" id="UP000276133">
    <property type="component" value="Unassembled WGS sequence"/>
</dbReference>
<dbReference type="Pfam" id="PF13304">
    <property type="entry name" value="AAA_21"/>
    <property type="match status" value="1"/>
</dbReference>
<dbReference type="InterPro" id="IPR027417">
    <property type="entry name" value="P-loop_NTPase"/>
</dbReference>
<dbReference type="OrthoDB" id="10623437at2759"/>
<sequence length="401" mass="47535">MNNFDIFDENFIKFCAEHNFVLKKRPTAAKEDFMVLTGKNGVGKSRLLQLIREYIVTIKNENYPYMIVRRLNYGEQDDEYDPDKTDHPLVTQNVLQSLNCNYQTWEKAIKILITPEKKNASMLIEHYKIYFKYYSTKSKNGTDIDRNRIKNITNPLKKYYEKNIYFEEFQKYFRRQMLKKICFGSLKQMLMLDMRYQFELDEINDKINEYKKYGLDFPYEIKKISKGFVDKSDVNERIIFTHIYEKKNVTFRDLSPGERLILHLILLIKDRENIKMENIDENIKQILLLDEPDSHCEANLVRIFIDIIDKELVNKMKIQVIMTTHNYLTICKIKEESLFVISKNGKELEIENDAGKCKSFDILAKNLIELFDITNQSVEVRASTYKGICEACKNGSLYGVL</sequence>